<keyword evidence="2" id="KW-0560">Oxidoreductase</keyword>
<organism evidence="4 5">
    <name type="scientific">Pseudothauera nasutitermitis</name>
    <dbReference type="NCBI Taxonomy" id="2565930"/>
    <lineage>
        <taxon>Bacteria</taxon>
        <taxon>Pseudomonadati</taxon>
        <taxon>Pseudomonadota</taxon>
        <taxon>Betaproteobacteria</taxon>
        <taxon>Rhodocyclales</taxon>
        <taxon>Zoogloeaceae</taxon>
        <taxon>Pseudothauera</taxon>
    </lineage>
</organism>
<evidence type="ECO:0000313" key="5">
    <source>
        <dbReference type="Proteomes" id="UP000308430"/>
    </source>
</evidence>
<dbReference type="NCBIfam" id="NF001933">
    <property type="entry name" value="PRK00711.1"/>
    <property type="match status" value="1"/>
</dbReference>
<dbReference type="Gene3D" id="3.50.50.60">
    <property type="entry name" value="FAD/NAD(P)-binding domain"/>
    <property type="match status" value="2"/>
</dbReference>
<dbReference type="RefSeq" id="WP_136346576.1">
    <property type="nucleotide sequence ID" value="NZ_SSOC01000001.1"/>
</dbReference>
<dbReference type="GO" id="GO:0005737">
    <property type="term" value="C:cytoplasm"/>
    <property type="evidence" value="ECO:0007669"/>
    <property type="project" value="TreeGrafter"/>
</dbReference>
<dbReference type="SUPFAM" id="SSF54373">
    <property type="entry name" value="FAD-linked reductases, C-terminal domain"/>
    <property type="match status" value="1"/>
</dbReference>
<dbReference type="GO" id="GO:0008718">
    <property type="term" value="F:D-amino-acid dehydrogenase activity"/>
    <property type="evidence" value="ECO:0007669"/>
    <property type="project" value="TreeGrafter"/>
</dbReference>
<dbReference type="InterPro" id="IPR006076">
    <property type="entry name" value="FAD-dep_OxRdtase"/>
</dbReference>
<keyword evidence="5" id="KW-1185">Reference proteome</keyword>
<evidence type="ECO:0000256" key="2">
    <source>
        <dbReference type="ARBA" id="ARBA00023002"/>
    </source>
</evidence>
<dbReference type="Proteomes" id="UP000308430">
    <property type="component" value="Unassembled WGS sequence"/>
</dbReference>
<evidence type="ECO:0000259" key="3">
    <source>
        <dbReference type="Pfam" id="PF01266"/>
    </source>
</evidence>
<evidence type="ECO:0000256" key="1">
    <source>
        <dbReference type="ARBA" id="ARBA00009410"/>
    </source>
</evidence>
<dbReference type="GO" id="GO:0005886">
    <property type="term" value="C:plasma membrane"/>
    <property type="evidence" value="ECO:0007669"/>
    <property type="project" value="TreeGrafter"/>
</dbReference>
<feature type="domain" description="FAD dependent oxidoreductase" evidence="3">
    <location>
        <begin position="2"/>
        <end position="403"/>
    </location>
</feature>
<name>A0A4S4B3C4_9RHOO</name>
<sequence length="432" mass="46435">MRIAVIGAGIVGLASAWALREDGHEVVVIDRHAQTGMETSHANGGQLSYRYIAPLADPDILAKIPAWLMRRDAPVRFRPCFDPRQWQWLLSFLKACNQNDKLRSVGNLLPLSLYSQSLVHAMVERHGLDFDFVRNGKLVVHRDPATFAAARRLIASSADLASEQRALDADECVALEPALARLRPHLQGGIHTASEDAGDCLKLCRELETRLCEGERPAEFVLGDEATALEAGDGRVRAVLLRERGRLAVDQLVIAAGASAPALLAPLGVRLPIYPVKGYSISVALGEQGAAAAPRVSVTDFQRKIVYAPLAHQLRVAGMADIVGADASVQPDRVATLIRETREAFGDWVADAQISTWAGLRPATPTGRPIIDRAGAVNLWINVGHGALGFTLAMGSGGLLADLLAGRHTAVPHEGFLLANATPQGWRKPLRA</sequence>
<evidence type="ECO:0000313" key="4">
    <source>
        <dbReference type="EMBL" id="THF67167.1"/>
    </source>
</evidence>
<dbReference type="EMBL" id="SSOC01000001">
    <property type="protein sequence ID" value="THF67167.1"/>
    <property type="molecule type" value="Genomic_DNA"/>
</dbReference>
<protein>
    <submittedName>
        <fullName evidence="4">FAD-dependent oxidoreductase</fullName>
    </submittedName>
</protein>
<accession>A0A4S4B3C4</accession>
<reference evidence="4 5" key="1">
    <citation type="submission" date="2019-04" db="EMBL/GenBank/DDBJ databases">
        <title>Azoarcus nasutitermitis sp. nov. isolated from termite nest.</title>
        <authorList>
            <person name="Lin S.-Y."/>
            <person name="Hameed A."/>
            <person name="Hsu Y.-H."/>
            <person name="Young C.-C."/>
        </authorList>
    </citation>
    <scope>NUCLEOTIDE SEQUENCE [LARGE SCALE GENOMIC DNA]</scope>
    <source>
        <strain evidence="4 5">CC-YHH838</strain>
    </source>
</reference>
<dbReference type="OrthoDB" id="18526at2"/>
<dbReference type="InterPro" id="IPR036188">
    <property type="entry name" value="FAD/NAD-bd_sf"/>
</dbReference>
<comment type="caution">
    <text evidence="4">The sequence shown here is derived from an EMBL/GenBank/DDBJ whole genome shotgun (WGS) entry which is preliminary data.</text>
</comment>
<proteinExistence type="inferred from homology"/>
<dbReference type="PANTHER" id="PTHR13847:SF280">
    <property type="entry name" value="D-AMINO ACID DEHYDROGENASE"/>
    <property type="match status" value="1"/>
</dbReference>
<comment type="similarity">
    <text evidence="1">Belongs to the DadA oxidoreductase family.</text>
</comment>
<dbReference type="Pfam" id="PF01266">
    <property type="entry name" value="DAO"/>
    <property type="match status" value="1"/>
</dbReference>
<dbReference type="SUPFAM" id="SSF51905">
    <property type="entry name" value="FAD/NAD(P)-binding domain"/>
    <property type="match status" value="1"/>
</dbReference>
<dbReference type="Gene3D" id="3.30.9.10">
    <property type="entry name" value="D-Amino Acid Oxidase, subunit A, domain 2"/>
    <property type="match status" value="1"/>
</dbReference>
<dbReference type="GO" id="GO:0055130">
    <property type="term" value="P:D-alanine catabolic process"/>
    <property type="evidence" value="ECO:0007669"/>
    <property type="project" value="TreeGrafter"/>
</dbReference>
<dbReference type="AlphaFoldDB" id="A0A4S4B3C4"/>
<gene>
    <name evidence="4" type="ORF">E6C76_01935</name>
</gene>
<dbReference type="PANTHER" id="PTHR13847">
    <property type="entry name" value="SARCOSINE DEHYDROGENASE-RELATED"/>
    <property type="match status" value="1"/>
</dbReference>